<protein>
    <submittedName>
        <fullName evidence="2">Dna-directed rna polymerase iii subunit rpc5</fullName>
    </submittedName>
</protein>
<dbReference type="InterPro" id="IPR006886">
    <property type="entry name" value="RNA_pol_III_Rpc5"/>
</dbReference>
<feature type="compositionally biased region" description="Basic and acidic residues" evidence="1">
    <location>
        <begin position="30"/>
        <end position="40"/>
    </location>
</feature>
<evidence type="ECO:0000256" key="1">
    <source>
        <dbReference type="SAM" id="MobiDB-lite"/>
    </source>
</evidence>
<feature type="region of interest" description="Disordered" evidence="1">
    <location>
        <begin position="1"/>
        <end position="112"/>
    </location>
</feature>
<dbReference type="PANTHER" id="PTHR12069">
    <property type="entry name" value="DNA-DIRECTED RNA POLYMERASES III 80 KDA POLYPEPTIDE RNA POLYMERASE III SUBUNIT 5"/>
    <property type="match status" value="1"/>
</dbReference>
<feature type="compositionally biased region" description="Basic and acidic residues" evidence="1">
    <location>
        <begin position="273"/>
        <end position="284"/>
    </location>
</feature>
<dbReference type="PANTHER" id="PTHR12069:SF0">
    <property type="entry name" value="DNA-DIRECTED RNA POLYMERASE III SUBUNIT RPC5"/>
    <property type="match status" value="1"/>
</dbReference>
<dbReference type="EMBL" id="PKMF04000202">
    <property type="protein sequence ID" value="KAK7843520.1"/>
    <property type="molecule type" value="Genomic_DNA"/>
</dbReference>
<evidence type="ECO:0000313" key="3">
    <source>
        <dbReference type="Proteomes" id="UP000237347"/>
    </source>
</evidence>
<keyword evidence="2" id="KW-0804">Transcription</keyword>
<dbReference type="Pfam" id="PF04801">
    <property type="entry name" value="RPC5"/>
    <property type="match status" value="1"/>
</dbReference>
<reference evidence="2 3" key="1">
    <citation type="journal article" date="2018" name="Sci. Data">
        <title>The draft genome sequence of cork oak.</title>
        <authorList>
            <person name="Ramos A.M."/>
            <person name="Usie A."/>
            <person name="Barbosa P."/>
            <person name="Barros P.M."/>
            <person name="Capote T."/>
            <person name="Chaves I."/>
            <person name="Simoes F."/>
            <person name="Abreu I."/>
            <person name="Carrasquinho I."/>
            <person name="Faro C."/>
            <person name="Guimaraes J.B."/>
            <person name="Mendonca D."/>
            <person name="Nobrega F."/>
            <person name="Rodrigues L."/>
            <person name="Saibo N.J.M."/>
            <person name="Varela M.C."/>
            <person name="Egas C."/>
            <person name="Matos J."/>
            <person name="Miguel C.M."/>
            <person name="Oliveira M.M."/>
            <person name="Ricardo C.P."/>
            <person name="Goncalves S."/>
        </authorList>
    </citation>
    <scope>NUCLEOTIDE SEQUENCE [LARGE SCALE GENOMIC DNA]</scope>
    <source>
        <strain evidence="3">cv. HL8</strain>
    </source>
</reference>
<evidence type="ECO:0000313" key="2">
    <source>
        <dbReference type="EMBL" id="KAK7843520.1"/>
    </source>
</evidence>
<organism evidence="2 3">
    <name type="scientific">Quercus suber</name>
    <name type="common">Cork oak</name>
    <dbReference type="NCBI Taxonomy" id="58331"/>
    <lineage>
        <taxon>Eukaryota</taxon>
        <taxon>Viridiplantae</taxon>
        <taxon>Streptophyta</taxon>
        <taxon>Embryophyta</taxon>
        <taxon>Tracheophyta</taxon>
        <taxon>Spermatophyta</taxon>
        <taxon>Magnoliopsida</taxon>
        <taxon>eudicotyledons</taxon>
        <taxon>Gunneridae</taxon>
        <taxon>Pentapetalae</taxon>
        <taxon>rosids</taxon>
        <taxon>fabids</taxon>
        <taxon>Fagales</taxon>
        <taxon>Fagaceae</taxon>
        <taxon>Quercus</taxon>
    </lineage>
</organism>
<name>A0AAW0KXA2_QUESU</name>
<dbReference type="GO" id="GO:0042797">
    <property type="term" value="P:tRNA transcription by RNA polymerase III"/>
    <property type="evidence" value="ECO:0007669"/>
    <property type="project" value="TreeGrafter"/>
</dbReference>
<dbReference type="Proteomes" id="UP000237347">
    <property type="component" value="Unassembled WGS sequence"/>
</dbReference>
<keyword evidence="2" id="KW-0240">DNA-directed RNA polymerase</keyword>
<keyword evidence="3" id="KW-1185">Reference proteome</keyword>
<feature type="compositionally biased region" description="Low complexity" evidence="1">
    <location>
        <begin position="65"/>
        <end position="78"/>
    </location>
</feature>
<dbReference type="GO" id="GO:0005666">
    <property type="term" value="C:RNA polymerase III complex"/>
    <property type="evidence" value="ECO:0007669"/>
    <property type="project" value="TreeGrafter"/>
</dbReference>
<gene>
    <name evidence="2" type="primary">Polr3e</name>
    <name evidence="2" type="ORF">CFP56_012462</name>
</gene>
<sequence length="633" mass="70314">MDLDDIDGPSQVPSRTSRFAPKSSKLKPKPKSEPVSKPEPQESVPKPEPQELDATAPNKKEEQEAIAANANANAKAEASTSNGAVKMDIDGKSGGGGESKENDAMDEEDGDGDEDVVVREIDVFFNPAMDDGTKLYVMQYPLRPCWRPYELDDRCEEVRVKPVSAQMEVDLKIDVDSKNYDKDFGERLDMTKQTLSSSWKVPLNTGYAVGLLMGNKLHLNSIHAVVQFRPSLKHPRAGGSKRKNNVAGDAEVSVELEESAEEKSVGSSKKQNKRMEPSTEKKTDDEEPWVALKYHGSKTDFSARYLQRMAAQEGSPIQFTMNPSDYVDSLCPGAGNNNIKPKGPSTRLLFSLPLGERIKKLLCEGPPVQRFKFLKHFAPDYSNEEFLLVLQEHALLIHGVWTPKSILLNQEGSESYIFRNYTLLLFREKLTISESDFPLRFIKKLQPFLEAFAPIMTRMPRKTGNSDEDLAKNASVVSSGRKTMSEEARVALPKVLPKVFQTHKICQGLRDLALSQSTLPKADARRVVDAASGVDAPEELKEFINQVATEINGRYVLKSSPEHPEYDPLRKVVINLLRGGGPDVKLRRAEVSEAAKMALKRDITNTEYTKVMSDICVSKGSAWVLKSSDGNSK</sequence>
<comment type="caution">
    <text evidence="2">The sequence shown here is derived from an EMBL/GenBank/DDBJ whole genome shotgun (WGS) entry which is preliminary data.</text>
</comment>
<feature type="region of interest" description="Disordered" evidence="1">
    <location>
        <begin position="233"/>
        <end position="287"/>
    </location>
</feature>
<dbReference type="AlphaFoldDB" id="A0AAW0KXA2"/>
<proteinExistence type="predicted"/>
<accession>A0AAW0KXA2</accession>
<feature type="compositionally biased region" description="Basic residues" evidence="1">
    <location>
        <begin position="233"/>
        <end position="244"/>
    </location>
</feature>